<sequence length="112" mass="11929">MKHLSLLLRVGALAVRADAEPPAELLDRATTGDIRAQLSLAYAYRDGKGVSRDYAAALLWARLAADRGDPAAQDFVGWMFFQGLGVRHNPEVAAGYFRAAAGKSAAAAWNLG</sequence>
<dbReference type="AlphaFoldDB" id="A0A517XTZ7"/>
<dbReference type="InterPro" id="IPR011990">
    <property type="entry name" value="TPR-like_helical_dom_sf"/>
</dbReference>
<dbReference type="InterPro" id="IPR050767">
    <property type="entry name" value="Sel1_AlgK"/>
</dbReference>
<gene>
    <name evidence="1" type="ORF">ETAA1_29200</name>
</gene>
<dbReference type="Pfam" id="PF08238">
    <property type="entry name" value="Sel1"/>
    <property type="match status" value="2"/>
</dbReference>
<dbReference type="PANTHER" id="PTHR11102:SF160">
    <property type="entry name" value="ERAD-ASSOCIATED E3 UBIQUITIN-PROTEIN LIGASE COMPONENT HRD3"/>
    <property type="match status" value="1"/>
</dbReference>
<keyword evidence="2" id="KW-1185">Reference proteome</keyword>
<dbReference type="SUPFAM" id="SSF81901">
    <property type="entry name" value="HCP-like"/>
    <property type="match status" value="1"/>
</dbReference>
<dbReference type="PANTHER" id="PTHR11102">
    <property type="entry name" value="SEL-1-LIKE PROTEIN"/>
    <property type="match status" value="1"/>
</dbReference>
<dbReference type="RefSeq" id="WP_202920886.1">
    <property type="nucleotide sequence ID" value="NZ_CP036273.1"/>
</dbReference>
<protein>
    <submittedName>
        <fullName evidence="1">Sel1 repeat protein</fullName>
    </submittedName>
</protein>
<accession>A0A517XTZ7</accession>
<name>A0A517XTZ7_9BACT</name>
<dbReference type="SMART" id="SM00671">
    <property type="entry name" value="SEL1"/>
    <property type="match status" value="2"/>
</dbReference>
<evidence type="ECO:0000313" key="1">
    <source>
        <dbReference type="EMBL" id="QDU20957.1"/>
    </source>
</evidence>
<dbReference type="Gene3D" id="1.25.40.10">
    <property type="entry name" value="Tetratricopeptide repeat domain"/>
    <property type="match status" value="1"/>
</dbReference>
<proteinExistence type="predicted"/>
<evidence type="ECO:0000313" key="2">
    <source>
        <dbReference type="Proteomes" id="UP000319576"/>
    </source>
</evidence>
<dbReference type="EMBL" id="CP036273">
    <property type="protein sequence ID" value="QDU20957.1"/>
    <property type="molecule type" value="Genomic_DNA"/>
</dbReference>
<dbReference type="Proteomes" id="UP000319576">
    <property type="component" value="Chromosome"/>
</dbReference>
<organism evidence="1 2">
    <name type="scientific">Urbifossiella limnaea</name>
    <dbReference type="NCBI Taxonomy" id="2528023"/>
    <lineage>
        <taxon>Bacteria</taxon>
        <taxon>Pseudomonadati</taxon>
        <taxon>Planctomycetota</taxon>
        <taxon>Planctomycetia</taxon>
        <taxon>Gemmatales</taxon>
        <taxon>Gemmataceae</taxon>
        <taxon>Urbifossiella</taxon>
    </lineage>
</organism>
<dbReference type="KEGG" id="uli:ETAA1_29200"/>
<reference evidence="1 2" key="1">
    <citation type="submission" date="2019-02" db="EMBL/GenBank/DDBJ databases">
        <title>Deep-cultivation of Planctomycetes and their phenomic and genomic characterization uncovers novel biology.</title>
        <authorList>
            <person name="Wiegand S."/>
            <person name="Jogler M."/>
            <person name="Boedeker C."/>
            <person name="Pinto D."/>
            <person name="Vollmers J."/>
            <person name="Rivas-Marin E."/>
            <person name="Kohn T."/>
            <person name="Peeters S.H."/>
            <person name="Heuer A."/>
            <person name="Rast P."/>
            <person name="Oberbeckmann S."/>
            <person name="Bunk B."/>
            <person name="Jeske O."/>
            <person name="Meyerdierks A."/>
            <person name="Storesund J.E."/>
            <person name="Kallscheuer N."/>
            <person name="Luecker S."/>
            <person name="Lage O.M."/>
            <person name="Pohl T."/>
            <person name="Merkel B.J."/>
            <person name="Hornburger P."/>
            <person name="Mueller R.-W."/>
            <person name="Bruemmer F."/>
            <person name="Labrenz M."/>
            <person name="Spormann A.M."/>
            <person name="Op den Camp H."/>
            <person name="Overmann J."/>
            <person name="Amann R."/>
            <person name="Jetten M.S.M."/>
            <person name="Mascher T."/>
            <person name="Medema M.H."/>
            <person name="Devos D.P."/>
            <person name="Kaster A.-K."/>
            <person name="Ovreas L."/>
            <person name="Rohde M."/>
            <person name="Galperin M.Y."/>
            <person name="Jogler C."/>
        </authorList>
    </citation>
    <scope>NUCLEOTIDE SEQUENCE [LARGE SCALE GENOMIC DNA]</scope>
    <source>
        <strain evidence="1 2">ETA_A1</strain>
    </source>
</reference>
<dbReference type="InterPro" id="IPR006597">
    <property type="entry name" value="Sel1-like"/>
</dbReference>